<proteinExistence type="predicted"/>
<dbReference type="Proteomes" id="UP000505020">
    <property type="component" value="Chromosome"/>
</dbReference>
<feature type="transmembrane region" description="Helical" evidence="6">
    <location>
        <begin position="371"/>
        <end position="390"/>
    </location>
</feature>
<evidence type="ECO:0000256" key="5">
    <source>
        <dbReference type="ARBA" id="ARBA00023136"/>
    </source>
</evidence>
<feature type="transmembrane region" description="Helical" evidence="6">
    <location>
        <begin position="263"/>
        <end position="286"/>
    </location>
</feature>
<evidence type="ECO:0000256" key="1">
    <source>
        <dbReference type="ARBA" id="ARBA00004651"/>
    </source>
</evidence>
<keyword evidence="3 6" id="KW-0812">Transmembrane</keyword>
<sequence>MKESRKSVVRGLFKGGSIIFVGLALELGISFFGKILMARILGQVEYGVATLGIKTLSFTSAILLIGLNTGVGRYLPRFDHDADRKGIILSGLELALPVAAAAAVTLWVFADPIARLFLRAPEAVSVLRAAAVGLPFAVLLKFSIGVVQGMEQTVPKVLIRNIFQPTIRFVLIAAVLLLGLGSIGIVWAYTATFVAAGIAGLYYVVRHTPVAASIGGTRIRRELLRFSAPLMLMTSMIMILSNLDIFFLSYFHSANDVGVYNAVYPLAELLTMTLSGFSFIFLPAFSRLHSEGQKKEMLRIYQVVTKWVLLLTLPALFYFVLFPETIIGITFGQEYDEGAIALVVLAVGFSVQSLVGPNMQSLTSVGETRTIMWINLATGTTNIVLNYILIPQYAYLGAAVATSISYTLLNILYSVALYHRTGVHPFNSHLLKPLAGSVVLMAVVASVVTVGFQRNVVTLFGSFIVFGLLYVLVILRLDAIQEEEIMLLLSVEERFGVDLSRMKRLVKRVIGE</sequence>
<evidence type="ECO:0000256" key="2">
    <source>
        <dbReference type="ARBA" id="ARBA00022475"/>
    </source>
</evidence>
<protein>
    <submittedName>
        <fullName evidence="7">Flippase</fullName>
    </submittedName>
</protein>
<feature type="transmembrane region" description="Helical" evidence="6">
    <location>
        <begin position="430"/>
        <end position="450"/>
    </location>
</feature>
<dbReference type="GO" id="GO:0005886">
    <property type="term" value="C:plasma membrane"/>
    <property type="evidence" value="ECO:0007669"/>
    <property type="project" value="UniProtKB-SubCell"/>
</dbReference>
<feature type="transmembrane region" description="Helical" evidence="6">
    <location>
        <begin position="338"/>
        <end position="359"/>
    </location>
</feature>
<feature type="transmembrane region" description="Helical" evidence="6">
    <location>
        <begin position="396"/>
        <end position="418"/>
    </location>
</feature>
<keyword evidence="2" id="KW-1003">Cell membrane</keyword>
<name>A0A7D4CIC2_9EURY</name>
<feature type="transmembrane region" description="Helical" evidence="6">
    <location>
        <begin position="307"/>
        <end position="332"/>
    </location>
</feature>
<dbReference type="Pfam" id="PF01943">
    <property type="entry name" value="Polysacc_synt"/>
    <property type="match status" value="1"/>
</dbReference>
<feature type="transmembrane region" description="Helical" evidence="6">
    <location>
        <begin position="226"/>
        <end position="251"/>
    </location>
</feature>
<feature type="transmembrane region" description="Helical" evidence="6">
    <location>
        <begin position="456"/>
        <end position="477"/>
    </location>
</feature>
<reference evidence="7 8" key="1">
    <citation type="submission" date="2020-05" db="EMBL/GenBank/DDBJ databases">
        <title>Halorubrum RHB-C sp.nov., an extremely halophilic archaeon isolated from solar salt farm.</title>
        <authorList>
            <person name="Ho H."/>
            <person name="Danganan R.E."/>
            <person name="Dedeles G.R."/>
            <person name="Kim S.-G."/>
        </authorList>
    </citation>
    <scope>NUCLEOTIDE SEQUENCE [LARGE SCALE GENOMIC DNA]</scope>
    <source>
        <strain evidence="7 8">RHB-C</strain>
    </source>
</reference>
<keyword evidence="5 6" id="KW-0472">Membrane</keyword>
<organism evidence="7 8">
    <name type="scientific">Halorubrum salinarum</name>
    <dbReference type="NCBI Taxonomy" id="2739057"/>
    <lineage>
        <taxon>Archaea</taxon>
        <taxon>Methanobacteriati</taxon>
        <taxon>Methanobacteriota</taxon>
        <taxon>Stenosarchaea group</taxon>
        <taxon>Halobacteria</taxon>
        <taxon>Halobacteriales</taxon>
        <taxon>Haloferacaceae</taxon>
        <taxon>Halorubrum</taxon>
    </lineage>
</organism>
<evidence type="ECO:0000256" key="6">
    <source>
        <dbReference type="SAM" id="Phobius"/>
    </source>
</evidence>
<keyword evidence="8" id="KW-1185">Reference proteome</keyword>
<dbReference type="PANTHER" id="PTHR30250:SF27">
    <property type="entry name" value="POLYSACCHARIDE BIOSYNTHESIS PROTEIN"/>
    <property type="match status" value="1"/>
</dbReference>
<dbReference type="InterPro" id="IPR050833">
    <property type="entry name" value="Poly_Biosynth_Transport"/>
</dbReference>
<accession>A0A7D4CIC2</accession>
<dbReference type="PANTHER" id="PTHR30250">
    <property type="entry name" value="PST FAMILY PREDICTED COLANIC ACID TRANSPORTER"/>
    <property type="match status" value="1"/>
</dbReference>
<dbReference type="EMBL" id="CP053941">
    <property type="protein sequence ID" value="QKG91341.1"/>
    <property type="molecule type" value="Genomic_DNA"/>
</dbReference>
<comment type="subcellular location">
    <subcellularLocation>
        <location evidence="1">Cell membrane</location>
        <topology evidence="1">Multi-pass membrane protein</topology>
    </subcellularLocation>
</comment>
<keyword evidence="4 6" id="KW-1133">Transmembrane helix</keyword>
<dbReference type="GeneID" id="55593383"/>
<dbReference type="CDD" id="cd13128">
    <property type="entry name" value="MATE_Wzx_like"/>
    <property type="match status" value="1"/>
</dbReference>
<gene>
    <name evidence="7" type="ORF">HPS36_00235</name>
</gene>
<evidence type="ECO:0000313" key="8">
    <source>
        <dbReference type="Proteomes" id="UP000505020"/>
    </source>
</evidence>
<dbReference type="InterPro" id="IPR002797">
    <property type="entry name" value="Polysacc_synth"/>
</dbReference>
<evidence type="ECO:0000256" key="4">
    <source>
        <dbReference type="ARBA" id="ARBA00022989"/>
    </source>
</evidence>
<feature type="transmembrane region" description="Helical" evidence="6">
    <location>
        <begin position="162"/>
        <end position="180"/>
    </location>
</feature>
<dbReference type="AlphaFoldDB" id="A0A7D4CIC2"/>
<feature type="transmembrane region" description="Helical" evidence="6">
    <location>
        <begin position="186"/>
        <end position="205"/>
    </location>
</feature>
<feature type="transmembrane region" description="Helical" evidence="6">
    <location>
        <begin position="129"/>
        <end position="150"/>
    </location>
</feature>
<dbReference type="RefSeq" id="WP_173228041.1">
    <property type="nucleotide sequence ID" value="NZ_CP053941.1"/>
</dbReference>
<feature type="transmembrane region" description="Helical" evidence="6">
    <location>
        <begin position="12"/>
        <end position="36"/>
    </location>
</feature>
<dbReference type="KEGG" id="hsai:HPS36_00235"/>
<evidence type="ECO:0000256" key="3">
    <source>
        <dbReference type="ARBA" id="ARBA00022692"/>
    </source>
</evidence>
<feature type="transmembrane region" description="Helical" evidence="6">
    <location>
        <begin position="87"/>
        <end position="109"/>
    </location>
</feature>
<evidence type="ECO:0000313" key="7">
    <source>
        <dbReference type="EMBL" id="QKG91341.1"/>
    </source>
</evidence>